<dbReference type="GO" id="GO:0106261">
    <property type="term" value="F:tRNA uridine(34) acetyltransferase activity"/>
    <property type="evidence" value="ECO:0007669"/>
    <property type="project" value="UniProtKB-EC"/>
</dbReference>
<dbReference type="SFLD" id="SFLDS00029">
    <property type="entry name" value="Radical_SAM"/>
    <property type="match status" value="1"/>
</dbReference>
<evidence type="ECO:0000256" key="10">
    <source>
        <dbReference type="ARBA" id="ARBA00022884"/>
    </source>
</evidence>
<keyword evidence="17" id="KW-1133">Transmembrane helix</keyword>
<keyword evidence="6" id="KW-0808">Transferase</keyword>
<evidence type="ECO:0000256" key="13">
    <source>
        <dbReference type="ARBA" id="ARBA00023315"/>
    </source>
</evidence>
<dbReference type="GO" id="GO:0033588">
    <property type="term" value="C:elongator holoenzyme complex"/>
    <property type="evidence" value="ECO:0007669"/>
    <property type="project" value="TreeGrafter"/>
</dbReference>
<keyword evidence="5" id="KW-0820">tRNA-binding</keyword>
<dbReference type="PANTHER" id="PTHR11135:SF2">
    <property type="entry name" value="ELONGATOR COMPLEX PROTEIN 3"/>
    <property type="match status" value="1"/>
</dbReference>
<evidence type="ECO:0000256" key="4">
    <source>
        <dbReference type="ARBA" id="ARBA00022485"/>
    </source>
</evidence>
<keyword evidence="9" id="KW-0479">Metal-binding</keyword>
<evidence type="ECO:0000256" key="3">
    <source>
        <dbReference type="ARBA" id="ARBA00005494"/>
    </source>
</evidence>
<dbReference type="NCBIfam" id="TIGR01211">
    <property type="entry name" value="ELP3"/>
    <property type="match status" value="1"/>
</dbReference>
<accession>A0A0G4E8S4</accession>
<dbReference type="GO" id="GO:0005737">
    <property type="term" value="C:cytoplasm"/>
    <property type="evidence" value="ECO:0007669"/>
    <property type="project" value="TreeGrafter"/>
</dbReference>
<keyword evidence="8" id="KW-0819">tRNA processing</keyword>
<dbReference type="Gene3D" id="3.40.630.30">
    <property type="match status" value="1"/>
</dbReference>
<comment type="catalytic activity">
    <reaction evidence="15">
        <text>uridine(34) in tRNA + acetyl-CoA + S-adenosyl-L-methionine + H2O = 5-(carboxymethyl)uridine(34) in tRNA + 5'-deoxyadenosine + L-methionine + CoA + 2 H(+)</text>
        <dbReference type="Rhea" id="RHEA:61020"/>
        <dbReference type="Rhea" id="RHEA-COMP:10407"/>
        <dbReference type="Rhea" id="RHEA-COMP:11727"/>
        <dbReference type="ChEBI" id="CHEBI:15377"/>
        <dbReference type="ChEBI" id="CHEBI:15378"/>
        <dbReference type="ChEBI" id="CHEBI:17319"/>
        <dbReference type="ChEBI" id="CHEBI:57287"/>
        <dbReference type="ChEBI" id="CHEBI:57288"/>
        <dbReference type="ChEBI" id="CHEBI:57844"/>
        <dbReference type="ChEBI" id="CHEBI:59789"/>
        <dbReference type="ChEBI" id="CHEBI:65315"/>
        <dbReference type="ChEBI" id="CHEBI:74882"/>
        <dbReference type="EC" id="2.3.1.311"/>
    </reaction>
    <physiologicalReaction direction="left-to-right" evidence="15">
        <dbReference type="Rhea" id="RHEA:61021"/>
    </physiologicalReaction>
</comment>
<evidence type="ECO:0000256" key="16">
    <source>
        <dbReference type="SAM" id="MobiDB-lite"/>
    </source>
</evidence>
<keyword evidence="17" id="KW-0812">Transmembrane</keyword>
<evidence type="ECO:0000256" key="5">
    <source>
        <dbReference type="ARBA" id="ARBA00022555"/>
    </source>
</evidence>
<gene>
    <name evidence="19" type="ORF">Vbra_20002</name>
</gene>
<evidence type="ECO:0000256" key="15">
    <source>
        <dbReference type="ARBA" id="ARBA00047372"/>
    </source>
</evidence>
<dbReference type="OMA" id="YLQADQW"/>
<evidence type="ECO:0000259" key="18">
    <source>
        <dbReference type="SMART" id="SM00729"/>
    </source>
</evidence>
<dbReference type="InterPro" id="IPR058240">
    <property type="entry name" value="rSAM_sf"/>
</dbReference>
<dbReference type="SUPFAM" id="SSF55729">
    <property type="entry name" value="Acyl-CoA N-acyltransferases (Nat)"/>
    <property type="match status" value="1"/>
</dbReference>
<dbReference type="EMBL" id="CDMY01000022">
    <property type="protein sequence ID" value="CEL91799.1"/>
    <property type="molecule type" value="Genomic_DNA"/>
</dbReference>
<dbReference type="InterPro" id="IPR007197">
    <property type="entry name" value="rSAM"/>
</dbReference>
<dbReference type="InterPro" id="IPR032432">
    <property type="entry name" value="Radical_SAM_C"/>
</dbReference>
<dbReference type="InterPro" id="IPR016181">
    <property type="entry name" value="Acyl_CoA_acyltransferase"/>
</dbReference>
<reference evidence="19 20" key="1">
    <citation type="submission" date="2014-11" db="EMBL/GenBank/DDBJ databases">
        <authorList>
            <person name="Zhu J."/>
            <person name="Qi W."/>
            <person name="Song R."/>
        </authorList>
    </citation>
    <scope>NUCLEOTIDE SEQUENCE [LARGE SCALE GENOMIC DNA]</scope>
</reference>
<dbReference type="Pfam" id="PF04055">
    <property type="entry name" value="Radical_SAM"/>
    <property type="match status" value="1"/>
</dbReference>
<dbReference type="InParanoid" id="A0A0G4E8S4"/>
<dbReference type="SMART" id="SM00729">
    <property type="entry name" value="Elp3"/>
    <property type="match status" value="1"/>
</dbReference>
<dbReference type="EC" id="2.3.1.311" evidence="14"/>
<dbReference type="GO" id="GO:0005634">
    <property type="term" value="C:nucleus"/>
    <property type="evidence" value="ECO:0007669"/>
    <property type="project" value="TreeGrafter"/>
</dbReference>
<comment type="similarity">
    <text evidence="3">Belongs to the ELP3 family.</text>
</comment>
<dbReference type="Proteomes" id="UP000041254">
    <property type="component" value="Unassembled WGS sequence"/>
</dbReference>
<keyword evidence="12" id="KW-0411">Iron-sulfur</keyword>
<evidence type="ECO:0000256" key="1">
    <source>
        <dbReference type="ARBA" id="ARBA00001966"/>
    </source>
</evidence>
<dbReference type="PANTHER" id="PTHR11135">
    <property type="entry name" value="HISTONE ACETYLTRANSFERASE-RELATED"/>
    <property type="match status" value="1"/>
</dbReference>
<evidence type="ECO:0000256" key="11">
    <source>
        <dbReference type="ARBA" id="ARBA00023004"/>
    </source>
</evidence>
<evidence type="ECO:0000256" key="17">
    <source>
        <dbReference type="SAM" id="Phobius"/>
    </source>
</evidence>
<evidence type="ECO:0000256" key="2">
    <source>
        <dbReference type="ARBA" id="ARBA00005217"/>
    </source>
</evidence>
<name>A0A0G4E8S4_VITBC</name>
<evidence type="ECO:0000256" key="7">
    <source>
        <dbReference type="ARBA" id="ARBA00022691"/>
    </source>
</evidence>
<feature type="region of interest" description="Disordered" evidence="16">
    <location>
        <begin position="228"/>
        <end position="247"/>
    </location>
</feature>
<dbReference type="OrthoDB" id="10265243at2759"/>
<dbReference type="FunCoup" id="A0A0G4E8S4">
    <property type="interactions" value="510"/>
</dbReference>
<protein>
    <recommendedName>
        <fullName evidence="14">tRNA carboxymethyluridine synthase</fullName>
        <ecNumber evidence="14">2.3.1.311</ecNumber>
    </recommendedName>
</protein>
<evidence type="ECO:0000313" key="20">
    <source>
        <dbReference type="Proteomes" id="UP000041254"/>
    </source>
</evidence>
<dbReference type="GO" id="GO:0000049">
    <property type="term" value="F:tRNA binding"/>
    <property type="evidence" value="ECO:0007669"/>
    <property type="project" value="UniProtKB-KW"/>
</dbReference>
<dbReference type="STRING" id="1169540.A0A0G4E8S4"/>
<evidence type="ECO:0000256" key="14">
    <source>
        <dbReference type="ARBA" id="ARBA00044771"/>
    </source>
</evidence>
<dbReference type="Gene3D" id="3.30.750.200">
    <property type="match status" value="1"/>
</dbReference>
<comment type="cofactor">
    <cofactor evidence="1">
        <name>[4Fe-4S] cluster</name>
        <dbReference type="ChEBI" id="CHEBI:49883"/>
    </cofactor>
</comment>
<dbReference type="PhylomeDB" id="A0A0G4E8S4"/>
<dbReference type="FunFam" id="3.80.30.20:FF:000011">
    <property type="entry name" value="Elongator complex"/>
    <property type="match status" value="1"/>
</dbReference>
<dbReference type="GO" id="GO:0051539">
    <property type="term" value="F:4 iron, 4 sulfur cluster binding"/>
    <property type="evidence" value="ECO:0007669"/>
    <property type="project" value="UniProtKB-KW"/>
</dbReference>
<evidence type="ECO:0000256" key="6">
    <source>
        <dbReference type="ARBA" id="ARBA00022679"/>
    </source>
</evidence>
<keyword evidence="13" id="KW-0012">Acyltransferase</keyword>
<dbReference type="UniPathway" id="UPA00988"/>
<keyword evidence="20" id="KW-1185">Reference proteome</keyword>
<proteinExistence type="inferred from homology"/>
<evidence type="ECO:0000256" key="9">
    <source>
        <dbReference type="ARBA" id="ARBA00022723"/>
    </source>
</evidence>
<evidence type="ECO:0000313" key="19">
    <source>
        <dbReference type="EMBL" id="CEL91799.1"/>
    </source>
</evidence>
<keyword evidence="10" id="KW-0694">RNA-binding</keyword>
<feature type="domain" description="Elp3/MiaA/NifB-like radical SAM core" evidence="18">
    <location>
        <begin position="122"/>
        <end position="499"/>
    </location>
</feature>
<dbReference type="CDD" id="cd01335">
    <property type="entry name" value="Radical_SAM"/>
    <property type="match status" value="1"/>
</dbReference>
<dbReference type="GO" id="GO:0046872">
    <property type="term" value="F:metal ion binding"/>
    <property type="evidence" value="ECO:0007669"/>
    <property type="project" value="UniProtKB-KW"/>
</dbReference>
<dbReference type="AlphaFoldDB" id="A0A0G4E8S4"/>
<dbReference type="SUPFAM" id="SSF102114">
    <property type="entry name" value="Radical SAM enzymes"/>
    <property type="match status" value="1"/>
</dbReference>
<dbReference type="GO" id="GO:0002926">
    <property type="term" value="P:tRNA wobble base 5-methoxycarbonylmethyl-2-thiouridinylation"/>
    <property type="evidence" value="ECO:0007669"/>
    <property type="project" value="TreeGrafter"/>
</dbReference>
<dbReference type="SFLD" id="SFLDF00344">
    <property type="entry name" value="ELP3-like"/>
    <property type="match status" value="1"/>
</dbReference>
<evidence type="ECO:0000256" key="8">
    <source>
        <dbReference type="ARBA" id="ARBA00022694"/>
    </source>
</evidence>
<dbReference type="VEuPathDB" id="CryptoDB:Vbra_20002"/>
<dbReference type="SFLD" id="SFLDG01086">
    <property type="entry name" value="elongater_protein-like"/>
    <property type="match status" value="1"/>
</dbReference>
<keyword evidence="11" id="KW-0408">Iron</keyword>
<keyword evidence="17" id="KW-0472">Membrane</keyword>
<evidence type="ECO:0000256" key="12">
    <source>
        <dbReference type="ARBA" id="ARBA00023014"/>
    </source>
</evidence>
<keyword evidence="4" id="KW-0004">4Fe-4S</keyword>
<dbReference type="Pfam" id="PF16199">
    <property type="entry name" value="Radical_SAM_C"/>
    <property type="match status" value="1"/>
</dbReference>
<feature type="transmembrane region" description="Helical" evidence="17">
    <location>
        <begin position="736"/>
        <end position="760"/>
    </location>
</feature>
<keyword evidence="7" id="KW-0949">S-adenosyl-L-methionine</keyword>
<dbReference type="InterPro" id="IPR039661">
    <property type="entry name" value="ELP3"/>
</dbReference>
<dbReference type="InterPro" id="IPR006638">
    <property type="entry name" value="Elp3/MiaA/NifB-like_rSAM"/>
</dbReference>
<sequence>MTKEEKQDFYKKRHLDSFQKSMREWLSYDRYESDKNSIPYDTVKAFLVDLISHGADGGKGYSTEKEFLAAQRDLRRKYQACPGKAQLLHVYEKELEGGTIARCPLLEKFCRKKNVRSSSGVCVITVLTAPGAFSCPKDCHYCPNEPGQPRSYLSTEPAVLRGNQNGWDAASQFFDRAETLQSNGHTVDKIEILVLGGTWSSYPTSYQETFIRDLFYAANTFALDEDTDADTAAAPPPAPAPDSNQPVLSFPVRKRVKKHVLATEREPSRTSMASDDATIMTAMMNGTTNEEEEADGGDGDDTPDEEQEAVDAFMAPSPPNQPGDGAAAAAASGGVVNRVLRDKRPRLSLEEEMSRNETAKCRIIGVTLETRPDFITKWELRKLRRYGCTRVQIGVQHVDNRILQIINRGCTREDCIRAVRLLKDAAFKVDIHIMPDLPGSDPEKDREMFQYLIHSPDLQADQWKIYPCEVTPFTKIEKWYYDGQYKPYADIDNGRLLLDLLLEVKPQVRPWVRLNRVIRDIPNQSIIGGNNQTNLRQLLLSELKRRGQWCGCIRCREVRANEIDYRLAVLTEREYSTIGGEEVFLSFETADQRTIFGFLRLRLPDRQQHRHSHAATAVFPELEGAALIREVHVYGQLVGVGESREGRKDVRPQHVGFGQRLLQRAEQIAWDRGYRRAAVISGVGAREYYRKFGYHLQGQGQYMTKTLTDPHNNNTTDTQGMLAILGKMLLPDDSRVVVACGVGAALGVFVLAGLGVRVVARWRASR</sequence>
<comment type="pathway">
    <text evidence="2">tRNA modification.</text>
</comment>
<organism evidence="19 20">
    <name type="scientific">Vitrella brassicaformis (strain CCMP3155)</name>
    <dbReference type="NCBI Taxonomy" id="1169540"/>
    <lineage>
        <taxon>Eukaryota</taxon>
        <taxon>Sar</taxon>
        <taxon>Alveolata</taxon>
        <taxon>Colpodellida</taxon>
        <taxon>Vitrellaceae</taxon>
        <taxon>Vitrella</taxon>
    </lineage>
</organism>
<dbReference type="InterPro" id="IPR034687">
    <property type="entry name" value="ELP3-like"/>
</dbReference>